<proteinExistence type="inferred from homology"/>
<dbReference type="GO" id="GO:0005886">
    <property type="term" value="C:plasma membrane"/>
    <property type="evidence" value="ECO:0007669"/>
    <property type="project" value="UniProtKB-SubCell"/>
</dbReference>
<dbReference type="EMBL" id="CP036434">
    <property type="protein sequence ID" value="QDV08238.1"/>
    <property type="molecule type" value="Genomic_DNA"/>
</dbReference>
<reference evidence="10 11" key="1">
    <citation type="submission" date="2019-02" db="EMBL/GenBank/DDBJ databases">
        <title>Deep-cultivation of Planctomycetes and their phenomic and genomic characterization uncovers novel biology.</title>
        <authorList>
            <person name="Wiegand S."/>
            <person name="Jogler M."/>
            <person name="Boedeker C."/>
            <person name="Pinto D."/>
            <person name="Vollmers J."/>
            <person name="Rivas-Marin E."/>
            <person name="Kohn T."/>
            <person name="Peeters S.H."/>
            <person name="Heuer A."/>
            <person name="Rast P."/>
            <person name="Oberbeckmann S."/>
            <person name="Bunk B."/>
            <person name="Jeske O."/>
            <person name="Meyerdierks A."/>
            <person name="Storesund J.E."/>
            <person name="Kallscheuer N."/>
            <person name="Luecker S."/>
            <person name="Lage O.M."/>
            <person name="Pohl T."/>
            <person name="Merkel B.J."/>
            <person name="Hornburger P."/>
            <person name="Mueller R.-W."/>
            <person name="Bruemmer F."/>
            <person name="Labrenz M."/>
            <person name="Spormann A.M."/>
            <person name="Op den Camp H."/>
            <person name="Overmann J."/>
            <person name="Amann R."/>
            <person name="Jetten M.S.M."/>
            <person name="Mascher T."/>
            <person name="Medema M.H."/>
            <person name="Devos D.P."/>
            <person name="Kaster A.-K."/>
            <person name="Ovreas L."/>
            <person name="Rohde M."/>
            <person name="Galperin M.Y."/>
            <person name="Jogler C."/>
        </authorList>
    </citation>
    <scope>NUCLEOTIDE SEQUENCE [LARGE SCALE GENOMIC DNA]</scope>
    <source>
        <strain evidence="10 11">Poly30</strain>
    </source>
</reference>
<keyword evidence="11" id="KW-1185">Reference proteome</keyword>
<dbReference type="GO" id="GO:0017038">
    <property type="term" value="P:protein import"/>
    <property type="evidence" value="ECO:0007669"/>
    <property type="project" value="TreeGrafter"/>
</dbReference>
<dbReference type="InterPro" id="IPR050790">
    <property type="entry name" value="ExbB/TolQ_transport"/>
</dbReference>
<evidence type="ECO:0000256" key="1">
    <source>
        <dbReference type="ARBA" id="ARBA00004651"/>
    </source>
</evidence>
<comment type="similarity">
    <text evidence="6">Belongs to the exbB/tolQ family.</text>
</comment>
<organism evidence="10 11">
    <name type="scientific">Saltatorellus ferox</name>
    <dbReference type="NCBI Taxonomy" id="2528018"/>
    <lineage>
        <taxon>Bacteria</taxon>
        <taxon>Pseudomonadati</taxon>
        <taxon>Planctomycetota</taxon>
        <taxon>Planctomycetia</taxon>
        <taxon>Planctomycetia incertae sedis</taxon>
        <taxon>Saltatorellus</taxon>
    </lineage>
</organism>
<evidence type="ECO:0000313" key="11">
    <source>
        <dbReference type="Proteomes" id="UP000320390"/>
    </source>
</evidence>
<dbReference type="RefSeq" id="WP_145200524.1">
    <property type="nucleotide sequence ID" value="NZ_CP036434.1"/>
</dbReference>
<feature type="domain" description="MotA/TolQ/ExbB proton channel" evidence="9">
    <location>
        <begin position="121"/>
        <end position="219"/>
    </location>
</feature>
<evidence type="ECO:0000256" key="4">
    <source>
        <dbReference type="ARBA" id="ARBA00022989"/>
    </source>
</evidence>
<keyword evidence="4 7" id="KW-1133">Transmembrane helix</keyword>
<evidence type="ECO:0000256" key="8">
    <source>
        <dbReference type="SAM" id="SignalP"/>
    </source>
</evidence>
<feature type="chain" id="PRO_5021800121" evidence="8">
    <location>
        <begin position="20"/>
        <end position="241"/>
    </location>
</feature>
<dbReference type="PANTHER" id="PTHR30625:SF17">
    <property type="entry name" value="TOLQ-RELATED"/>
    <property type="match status" value="1"/>
</dbReference>
<name>A0A518EVZ2_9BACT</name>
<evidence type="ECO:0000256" key="3">
    <source>
        <dbReference type="ARBA" id="ARBA00022692"/>
    </source>
</evidence>
<protein>
    <submittedName>
        <fullName evidence="10">Biopolymer transport protein ExbB</fullName>
    </submittedName>
</protein>
<dbReference type="Proteomes" id="UP000320390">
    <property type="component" value="Chromosome"/>
</dbReference>
<evidence type="ECO:0000256" key="6">
    <source>
        <dbReference type="RuleBase" id="RU004057"/>
    </source>
</evidence>
<feature type="transmembrane region" description="Helical" evidence="7">
    <location>
        <begin position="148"/>
        <end position="171"/>
    </location>
</feature>
<keyword evidence="6" id="KW-0653">Protein transport</keyword>
<sequence length="241" mass="25758" precursor="true">MKRNSILARAQKAAAPALAFGLTFVATASPSLAQKSEKSFSDVFADAGPVGLVIMLLSVVALALIIENIVSLKRDKLAPPELIDEVQALFEEEKFQEAMELCEDEPGYFTRVCGAGIAKIGHPFEAIEKSIEEMGDEESIKLHQKIGWLSLIANVAPMLGLLGTVMGMVAAFNEIAASKGQANPADLASGISQALLTTMLGLIVAIPVTAAFAFLRNRLIKTIIETGAIVEDLFERFRPTS</sequence>
<evidence type="ECO:0000256" key="7">
    <source>
        <dbReference type="SAM" id="Phobius"/>
    </source>
</evidence>
<feature type="transmembrane region" description="Helical" evidence="7">
    <location>
        <begin position="191"/>
        <end position="215"/>
    </location>
</feature>
<evidence type="ECO:0000256" key="5">
    <source>
        <dbReference type="ARBA" id="ARBA00023136"/>
    </source>
</evidence>
<feature type="transmembrane region" description="Helical" evidence="7">
    <location>
        <begin position="43"/>
        <end position="66"/>
    </location>
</feature>
<comment type="subcellular location">
    <subcellularLocation>
        <location evidence="1">Cell membrane</location>
        <topology evidence="1">Multi-pass membrane protein</topology>
    </subcellularLocation>
    <subcellularLocation>
        <location evidence="6">Membrane</location>
        <topology evidence="6">Multi-pass membrane protein</topology>
    </subcellularLocation>
</comment>
<gene>
    <name evidence="10" type="primary">exbB_2</name>
    <name evidence="10" type="ORF">Poly30_37740</name>
</gene>
<keyword evidence="3 7" id="KW-0812">Transmembrane</keyword>
<accession>A0A518EVZ2</accession>
<dbReference type="Pfam" id="PF01618">
    <property type="entry name" value="MotA_ExbB"/>
    <property type="match status" value="1"/>
</dbReference>
<keyword evidence="8" id="KW-0732">Signal</keyword>
<dbReference type="AlphaFoldDB" id="A0A518EVZ2"/>
<dbReference type="InterPro" id="IPR002898">
    <property type="entry name" value="MotA_ExbB_proton_chnl"/>
</dbReference>
<keyword evidence="6" id="KW-0813">Transport</keyword>
<feature type="signal peptide" evidence="8">
    <location>
        <begin position="1"/>
        <end position="19"/>
    </location>
</feature>
<keyword evidence="2" id="KW-1003">Cell membrane</keyword>
<evidence type="ECO:0000256" key="2">
    <source>
        <dbReference type="ARBA" id="ARBA00022475"/>
    </source>
</evidence>
<keyword evidence="5 7" id="KW-0472">Membrane</keyword>
<evidence type="ECO:0000313" key="10">
    <source>
        <dbReference type="EMBL" id="QDV08238.1"/>
    </source>
</evidence>
<dbReference type="OrthoDB" id="9809716at2"/>
<evidence type="ECO:0000259" key="9">
    <source>
        <dbReference type="Pfam" id="PF01618"/>
    </source>
</evidence>
<dbReference type="PANTHER" id="PTHR30625">
    <property type="entry name" value="PROTEIN TOLQ"/>
    <property type="match status" value="1"/>
</dbReference>